<dbReference type="AlphaFoldDB" id="A0A2M7W344"/>
<dbReference type="GO" id="GO:0006508">
    <property type="term" value="P:proteolysis"/>
    <property type="evidence" value="ECO:0007669"/>
    <property type="project" value="InterPro"/>
</dbReference>
<feature type="domain" description="LexA repressor DNA-binding" evidence="2">
    <location>
        <begin position="1"/>
        <end position="61"/>
    </location>
</feature>
<organism evidence="3 4">
    <name type="scientific">Candidatus Dojkabacteria bacterium CG_4_10_14_0_2_um_filter_Dojkabacteria_WS6_41_15</name>
    <dbReference type="NCBI Taxonomy" id="2014249"/>
    <lineage>
        <taxon>Bacteria</taxon>
        <taxon>Candidatus Dojkabacteria</taxon>
    </lineage>
</organism>
<dbReference type="CDD" id="cd00090">
    <property type="entry name" value="HTH_ARSR"/>
    <property type="match status" value="1"/>
</dbReference>
<reference evidence="4" key="1">
    <citation type="submission" date="2017-09" db="EMBL/GenBank/DDBJ databases">
        <title>Depth-based differentiation of microbial function through sediment-hosted aquifers and enrichment of novel symbionts in the deep terrestrial subsurface.</title>
        <authorList>
            <person name="Probst A.J."/>
            <person name="Ladd B."/>
            <person name="Jarett J.K."/>
            <person name="Geller-Mcgrath D.E."/>
            <person name="Sieber C.M.K."/>
            <person name="Emerson J.B."/>
            <person name="Anantharaman K."/>
            <person name="Thomas B.C."/>
            <person name="Malmstrom R."/>
            <person name="Stieglmeier M."/>
            <person name="Klingl A."/>
            <person name="Woyke T."/>
            <person name="Ryan C.M."/>
            <person name="Banfield J.F."/>
        </authorList>
    </citation>
    <scope>NUCLEOTIDE SEQUENCE [LARGE SCALE GENOMIC DNA]</scope>
</reference>
<dbReference type="CDD" id="cd06529">
    <property type="entry name" value="S24_LexA-like"/>
    <property type="match status" value="1"/>
</dbReference>
<dbReference type="PANTHER" id="PTHR33516">
    <property type="entry name" value="LEXA REPRESSOR"/>
    <property type="match status" value="1"/>
</dbReference>
<sequence>MKRLHTNQKRMLELLLKNQAYPLSIREIQEALSISSTSVVAHHLKQLERKGYLSRDPANPRDYKIIADPDDSDIFYANVYGMAQCGPNGTILDGHPLERLPFAKRLITFPLEQVFIVAAKGDSMEPKIKERDLVVAKMQSGADTGSIIVGVHNSKVLIKQYHITKEGIILTSYNPKYAPIRVVREEDLIIEGIVKSVISYA</sequence>
<dbReference type="InterPro" id="IPR036286">
    <property type="entry name" value="LexA/Signal_pep-like_sf"/>
</dbReference>
<comment type="caution">
    <text evidence="3">The sequence shown here is derived from an EMBL/GenBank/DDBJ whole genome shotgun (WGS) entry which is preliminary data.</text>
</comment>
<proteinExistence type="predicted"/>
<dbReference type="Pfam" id="PF00717">
    <property type="entry name" value="Peptidase_S24"/>
    <property type="match status" value="1"/>
</dbReference>
<evidence type="ECO:0000313" key="4">
    <source>
        <dbReference type="Proteomes" id="UP000228952"/>
    </source>
</evidence>
<dbReference type="InterPro" id="IPR039418">
    <property type="entry name" value="LexA-like"/>
</dbReference>
<dbReference type="EMBL" id="PFQB01000047">
    <property type="protein sequence ID" value="PJA14554.1"/>
    <property type="molecule type" value="Genomic_DNA"/>
</dbReference>
<protein>
    <submittedName>
        <fullName evidence="3">Peptidase S24</fullName>
    </submittedName>
</protein>
<evidence type="ECO:0000313" key="3">
    <source>
        <dbReference type="EMBL" id="PJA14554.1"/>
    </source>
</evidence>
<dbReference type="GO" id="GO:0004252">
    <property type="term" value="F:serine-type endopeptidase activity"/>
    <property type="evidence" value="ECO:0007669"/>
    <property type="project" value="InterPro"/>
</dbReference>
<dbReference type="Gene3D" id="2.10.109.10">
    <property type="entry name" value="Umud Fragment, subunit A"/>
    <property type="match status" value="1"/>
</dbReference>
<dbReference type="SUPFAM" id="SSF51306">
    <property type="entry name" value="LexA/Signal peptidase"/>
    <property type="match status" value="1"/>
</dbReference>
<evidence type="ECO:0000259" key="2">
    <source>
        <dbReference type="Pfam" id="PF01726"/>
    </source>
</evidence>
<evidence type="ECO:0000259" key="1">
    <source>
        <dbReference type="Pfam" id="PF00717"/>
    </source>
</evidence>
<dbReference type="SUPFAM" id="SSF46785">
    <property type="entry name" value="Winged helix' DNA-binding domain"/>
    <property type="match status" value="1"/>
</dbReference>
<gene>
    <name evidence="3" type="ORF">COX64_01880</name>
</gene>
<dbReference type="InterPro" id="IPR015927">
    <property type="entry name" value="Peptidase_S24_S26A/B/C"/>
</dbReference>
<accession>A0A2M7W344</accession>
<feature type="domain" description="Peptidase S24/S26A/S26B/S26C" evidence="1">
    <location>
        <begin position="79"/>
        <end position="194"/>
    </location>
</feature>
<dbReference type="InterPro" id="IPR006199">
    <property type="entry name" value="LexA_DNA-bd_dom"/>
</dbReference>
<dbReference type="Pfam" id="PF01726">
    <property type="entry name" value="LexA_DNA_bind"/>
    <property type="match status" value="1"/>
</dbReference>
<dbReference type="InterPro" id="IPR050077">
    <property type="entry name" value="LexA_repressor"/>
</dbReference>
<dbReference type="Gene3D" id="1.10.10.10">
    <property type="entry name" value="Winged helix-like DNA-binding domain superfamily/Winged helix DNA-binding domain"/>
    <property type="match status" value="1"/>
</dbReference>
<dbReference type="InterPro" id="IPR011991">
    <property type="entry name" value="ArsR-like_HTH"/>
</dbReference>
<dbReference type="InterPro" id="IPR036390">
    <property type="entry name" value="WH_DNA-bd_sf"/>
</dbReference>
<name>A0A2M7W344_9BACT</name>
<dbReference type="PANTHER" id="PTHR33516:SF2">
    <property type="entry name" value="LEXA REPRESSOR-RELATED"/>
    <property type="match status" value="1"/>
</dbReference>
<dbReference type="InterPro" id="IPR036388">
    <property type="entry name" value="WH-like_DNA-bd_sf"/>
</dbReference>
<dbReference type="Proteomes" id="UP000228952">
    <property type="component" value="Unassembled WGS sequence"/>
</dbReference>